<dbReference type="InterPro" id="IPR027417">
    <property type="entry name" value="P-loop_NTPase"/>
</dbReference>
<dbReference type="Proteomes" id="UP000886785">
    <property type="component" value="Unassembled WGS sequence"/>
</dbReference>
<evidence type="ECO:0000256" key="6">
    <source>
        <dbReference type="ARBA" id="ARBA00005159"/>
    </source>
</evidence>
<dbReference type="EC" id="2.7.1.156" evidence="8"/>
<evidence type="ECO:0000256" key="1">
    <source>
        <dbReference type="ARBA" id="ARBA00000312"/>
    </source>
</evidence>
<dbReference type="EMBL" id="DVHF01000083">
    <property type="protein sequence ID" value="HIR57485.1"/>
    <property type="molecule type" value="Genomic_DNA"/>
</dbReference>
<evidence type="ECO:0000313" key="18">
    <source>
        <dbReference type="EMBL" id="HIR57485.1"/>
    </source>
</evidence>
<name>A0A9D1DR42_9FIRM</name>
<dbReference type="AlphaFoldDB" id="A0A9D1DR42"/>
<evidence type="ECO:0000256" key="2">
    <source>
        <dbReference type="ARBA" id="ARBA00000711"/>
    </source>
</evidence>
<dbReference type="InterPro" id="IPR003203">
    <property type="entry name" value="CobU/CobP"/>
</dbReference>
<comment type="function">
    <text evidence="4">Catalyzes ATP-dependent phosphorylation of adenosylcobinamide and addition of GMP to adenosylcobinamide phosphate.</text>
</comment>
<dbReference type="GO" id="GO:0008820">
    <property type="term" value="F:cobinamide phosphate guanylyltransferase activity"/>
    <property type="evidence" value="ECO:0007669"/>
    <property type="project" value="UniProtKB-EC"/>
</dbReference>
<comment type="catalytic activity">
    <reaction evidence="1">
        <text>adenosylcob(III)inamide + ATP = adenosylcob(III)inamide phosphate + ADP + H(+)</text>
        <dbReference type="Rhea" id="RHEA:15769"/>
        <dbReference type="ChEBI" id="CHEBI:2480"/>
        <dbReference type="ChEBI" id="CHEBI:15378"/>
        <dbReference type="ChEBI" id="CHEBI:30616"/>
        <dbReference type="ChEBI" id="CHEBI:58502"/>
        <dbReference type="ChEBI" id="CHEBI:456216"/>
        <dbReference type="EC" id="2.7.1.156"/>
    </reaction>
</comment>
<protein>
    <recommendedName>
        <fullName evidence="16">Adenosylcobinamide kinase</fullName>
        <ecNumber evidence="8">2.7.1.156</ecNumber>
        <ecNumber evidence="9">2.7.7.62</ecNumber>
    </recommendedName>
    <alternativeName>
        <fullName evidence="17">Adenosylcobinamide-phosphate guanylyltransferase</fullName>
    </alternativeName>
</protein>
<keyword evidence="18" id="KW-0548">Nucleotidyltransferase</keyword>
<comment type="pathway">
    <text evidence="6">Cofactor biosynthesis; adenosylcobalamin biosynthesis; adenosylcobalamin from cob(II)yrinate a,c-diamide: step 5/7.</text>
</comment>
<evidence type="ECO:0000256" key="12">
    <source>
        <dbReference type="ARBA" id="ARBA00022741"/>
    </source>
</evidence>
<evidence type="ECO:0000256" key="15">
    <source>
        <dbReference type="ARBA" id="ARBA00023134"/>
    </source>
</evidence>
<evidence type="ECO:0000256" key="5">
    <source>
        <dbReference type="ARBA" id="ARBA00004692"/>
    </source>
</evidence>
<accession>A0A9D1DR42</accession>
<dbReference type="GO" id="GO:0005525">
    <property type="term" value="F:GTP binding"/>
    <property type="evidence" value="ECO:0007669"/>
    <property type="project" value="UniProtKB-KW"/>
</dbReference>
<evidence type="ECO:0000313" key="19">
    <source>
        <dbReference type="Proteomes" id="UP000886785"/>
    </source>
</evidence>
<reference evidence="18" key="2">
    <citation type="journal article" date="2021" name="PeerJ">
        <title>Extensive microbial diversity within the chicken gut microbiome revealed by metagenomics and culture.</title>
        <authorList>
            <person name="Gilroy R."/>
            <person name="Ravi A."/>
            <person name="Getino M."/>
            <person name="Pursley I."/>
            <person name="Horton D.L."/>
            <person name="Alikhan N.F."/>
            <person name="Baker D."/>
            <person name="Gharbi K."/>
            <person name="Hall N."/>
            <person name="Watson M."/>
            <person name="Adriaenssens E.M."/>
            <person name="Foster-Nyarko E."/>
            <person name="Jarju S."/>
            <person name="Secka A."/>
            <person name="Antonio M."/>
            <person name="Oren A."/>
            <person name="Chaudhuri R.R."/>
            <person name="La Ragione R."/>
            <person name="Hildebrand F."/>
            <person name="Pallen M.J."/>
        </authorList>
    </citation>
    <scope>NUCLEOTIDE SEQUENCE</scope>
    <source>
        <strain evidence="18">ChiSjej1B19-7085</strain>
    </source>
</reference>
<dbReference type="PANTHER" id="PTHR34848">
    <property type="match status" value="1"/>
</dbReference>
<evidence type="ECO:0000256" key="10">
    <source>
        <dbReference type="ARBA" id="ARBA00022573"/>
    </source>
</evidence>
<proteinExistence type="inferred from homology"/>
<comment type="pathway">
    <text evidence="5">Cofactor biosynthesis; adenosylcobalamin biosynthesis; adenosylcobalamin from cob(II)yrinate a,c-diamide: step 6/7.</text>
</comment>
<evidence type="ECO:0000256" key="17">
    <source>
        <dbReference type="ARBA" id="ARBA00030571"/>
    </source>
</evidence>
<dbReference type="GO" id="GO:0009236">
    <property type="term" value="P:cobalamin biosynthetic process"/>
    <property type="evidence" value="ECO:0007669"/>
    <property type="project" value="UniProtKB-KW"/>
</dbReference>
<dbReference type="GO" id="GO:0005524">
    <property type="term" value="F:ATP binding"/>
    <property type="evidence" value="ECO:0007669"/>
    <property type="project" value="UniProtKB-KW"/>
</dbReference>
<evidence type="ECO:0000256" key="3">
    <source>
        <dbReference type="ARBA" id="ARBA00001522"/>
    </source>
</evidence>
<keyword evidence="10" id="KW-0169">Cobalamin biosynthesis</keyword>
<evidence type="ECO:0000256" key="16">
    <source>
        <dbReference type="ARBA" id="ARBA00029570"/>
    </source>
</evidence>
<evidence type="ECO:0000256" key="4">
    <source>
        <dbReference type="ARBA" id="ARBA00003889"/>
    </source>
</evidence>
<dbReference type="Gene3D" id="3.40.50.300">
    <property type="entry name" value="P-loop containing nucleotide triphosphate hydrolases"/>
    <property type="match status" value="1"/>
</dbReference>
<comment type="catalytic activity">
    <reaction evidence="3">
        <text>adenosylcob(III)inamide + GTP = adenosylcob(III)inamide phosphate + GDP + H(+)</text>
        <dbReference type="Rhea" id="RHEA:15765"/>
        <dbReference type="ChEBI" id="CHEBI:2480"/>
        <dbReference type="ChEBI" id="CHEBI:15378"/>
        <dbReference type="ChEBI" id="CHEBI:37565"/>
        <dbReference type="ChEBI" id="CHEBI:58189"/>
        <dbReference type="ChEBI" id="CHEBI:58502"/>
        <dbReference type="EC" id="2.7.1.156"/>
    </reaction>
</comment>
<dbReference type="EC" id="2.7.7.62" evidence="9"/>
<dbReference type="GO" id="GO:0043752">
    <property type="term" value="F:adenosylcobinamide kinase activity"/>
    <property type="evidence" value="ECO:0007669"/>
    <property type="project" value="UniProtKB-EC"/>
</dbReference>
<gene>
    <name evidence="18" type="ORF">IAA54_07425</name>
</gene>
<evidence type="ECO:0000256" key="11">
    <source>
        <dbReference type="ARBA" id="ARBA00022679"/>
    </source>
</evidence>
<evidence type="ECO:0000256" key="14">
    <source>
        <dbReference type="ARBA" id="ARBA00022840"/>
    </source>
</evidence>
<organism evidence="18 19">
    <name type="scientific">Candidatus Gallacutalibacter pullicola</name>
    <dbReference type="NCBI Taxonomy" id="2840830"/>
    <lineage>
        <taxon>Bacteria</taxon>
        <taxon>Bacillati</taxon>
        <taxon>Bacillota</taxon>
        <taxon>Clostridia</taxon>
        <taxon>Eubacteriales</taxon>
        <taxon>Candidatus Gallacutalibacter</taxon>
    </lineage>
</organism>
<keyword evidence="14" id="KW-0067">ATP-binding</keyword>
<comment type="similarity">
    <text evidence="7">Belongs to the CobU/CobP family.</text>
</comment>
<dbReference type="PANTHER" id="PTHR34848:SF1">
    <property type="entry name" value="BIFUNCTIONAL ADENOSYLCOBALAMIN BIOSYNTHESIS PROTEIN COBU"/>
    <property type="match status" value="1"/>
</dbReference>
<dbReference type="Pfam" id="PF02283">
    <property type="entry name" value="CobU"/>
    <property type="match status" value="1"/>
</dbReference>
<keyword evidence="13 18" id="KW-0418">Kinase</keyword>
<evidence type="ECO:0000256" key="9">
    <source>
        <dbReference type="ARBA" id="ARBA00012523"/>
    </source>
</evidence>
<evidence type="ECO:0000256" key="7">
    <source>
        <dbReference type="ARBA" id="ARBA00007490"/>
    </source>
</evidence>
<comment type="catalytic activity">
    <reaction evidence="2">
        <text>adenosylcob(III)inamide phosphate + GTP + H(+) = adenosylcob(III)inamide-GDP + diphosphate</text>
        <dbReference type="Rhea" id="RHEA:22712"/>
        <dbReference type="ChEBI" id="CHEBI:15378"/>
        <dbReference type="ChEBI" id="CHEBI:33019"/>
        <dbReference type="ChEBI" id="CHEBI:37565"/>
        <dbReference type="ChEBI" id="CHEBI:58502"/>
        <dbReference type="ChEBI" id="CHEBI:60487"/>
        <dbReference type="EC" id="2.7.7.62"/>
    </reaction>
</comment>
<keyword evidence="15" id="KW-0342">GTP-binding</keyword>
<evidence type="ECO:0000256" key="8">
    <source>
        <dbReference type="ARBA" id="ARBA00012016"/>
    </source>
</evidence>
<reference evidence="18" key="1">
    <citation type="submission" date="2020-10" db="EMBL/GenBank/DDBJ databases">
        <authorList>
            <person name="Gilroy R."/>
        </authorList>
    </citation>
    <scope>NUCLEOTIDE SEQUENCE</scope>
    <source>
        <strain evidence="18">ChiSjej1B19-7085</strain>
    </source>
</reference>
<sequence>MIFLVTGGAASGKSEYAEKLACRLSAIDGGPLIYLATMQPAGDPETAARIRRHQALRAGKGFRTLERCRDLSGVQVPGQSVVLLECLMNLAANEMFAPDSNPDLAFERICAGLVHLAEQSRHLIVVSGDLFSDGAVYSPETEAYRRLMARLHTWLAARAEIREIVCGLVGAPPQTP</sequence>
<keyword evidence="12" id="KW-0547">Nucleotide-binding</keyword>
<dbReference type="SUPFAM" id="SSF52540">
    <property type="entry name" value="P-loop containing nucleoside triphosphate hydrolases"/>
    <property type="match status" value="1"/>
</dbReference>
<evidence type="ECO:0000256" key="13">
    <source>
        <dbReference type="ARBA" id="ARBA00022777"/>
    </source>
</evidence>
<keyword evidence="11" id="KW-0808">Transferase</keyword>
<comment type="caution">
    <text evidence="18">The sequence shown here is derived from an EMBL/GenBank/DDBJ whole genome shotgun (WGS) entry which is preliminary data.</text>
</comment>